<keyword evidence="8" id="KW-1185">Reference proteome</keyword>
<dbReference type="CDD" id="cd04279">
    <property type="entry name" value="ZnMc_MMP_like_1"/>
    <property type="match status" value="1"/>
</dbReference>
<dbReference type="SUPFAM" id="SSF55486">
    <property type="entry name" value="Metalloproteases ('zincins'), catalytic domain"/>
    <property type="match status" value="1"/>
</dbReference>
<dbReference type="AlphaFoldDB" id="A0A843SFD5"/>
<dbReference type="InterPro" id="IPR006026">
    <property type="entry name" value="Peptidase_Metallo"/>
</dbReference>
<evidence type="ECO:0000256" key="2">
    <source>
        <dbReference type="ARBA" id="ARBA00022723"/>
    </source>
</evidence>
<keyword evidence="7" id="KW-0482">Metalloprotease</keyword>
<keyword evidence="4" id="KW-0862">Zinc</keyword>
<dbReference type="RefSeq" id="WP_152808586.1">
    <property type="nucleotide sequence ID" value="NZ_WHUF01000008.1"/>
</dbReference>
<keyword evidence="5" id="KW-0732">Signal</keyword>
<keyword evidence="3" id="KW-0378">Hydrolase</keyword>
<name>A0A843SFD5_9BURK</name>
<evidence type="ECO:0000256" key="5">
    <source>
        <dbReference type="SAM" id="SignalP"/>
    </source>
</evidence>
<feature type="chain" id="PRO_5032470303" evidence="5">
    <location>
        <begin position="23"/>
        <end position="317"/>
    </location>
</feature>
<gene>
    <name evidence="7" type="ORF">GEV01_26055</name>
</gene>
<dbReference type="InterPro" id="IPR024079">
    <property type="entry name" value="MetalloPept_cat_dom_sf"/>
</dbReference>
<reference evidence="7 8" key="1">
    <citation type="submission" date="2019-10" db="EMBL/GenBank/DDBJ databases">
        <title>Two novel species isolated from a subtropical stream in China.</title>
        <authorList>
            <person name="Lu H."/>
        </authorList>
    </citation>
    <scope>NUCLEOTIDE SEQUENCE [LARGE SCALE GENOMIC DNA]</scope>
    <source>
        <strain evidence="7 8">FT103W</strain>
    </source>
</reference>
<evidence type="ECO:0000256" key="1">
    <source>
        <dbReference type="ARBA" id="ARBA00022670"/>
    </source>
</evidence>
<dbReference type="GO" id="GO:0008270">
    <property type="term" value="F:zinc ion binding"/>
    <property type="evidence" value="ECO:0007669"/>
    <property type="project" value="InterPro"/>
</dbReference>
<evidence type="ECO:0000313" key="7">
    <source>
        <dbReference type="EMBL" id="MQA22989.1"/>
    </source>
</evidence>
<keyword evidence="2" id="KW-0479">Metal-binding</keyword>
<proteinExistence type="predicted"/>
<dbReference type="Proteomes" id="UP000444318">
    <property type="component" value="Unassembled WGS sequence"/>
</dbReference>
<evidence type="ECO:0000256" key="4">
    <source>
        <dbReference type="ARBA" id="ARBA00022833"/>
    </source>
</evidence>
<dbReference type="Gene3D" id="3.40.390.10">
    <property type="entry name" value="Collagenase (Catalytic Domain)"/>
    <property type="match status" value="1"/>
</dbReference>
<comment type="caution">
    <text evidence="7">The sequence shown here is derived from an EMBL/GenBank/DDBJ whole genome shotgun (WGS) entry which is preliminary data.</text>
</comment>
<dbReference type="Pfam" id="PF00413">
    <property type="entry name" value="Peptidase_M10"/>
    <property type="match status" value="1"/>
</dbReference>
<accession>A0A843SFD5</accession>
<evidence type="ECO:0000256" key="3">
    <source>
        <dbReference type="ARBA" id="ARBA00022801"/>
    </source>
</evidence>
<evidence type="ECO:0000313" key="8">
    <source>
        <dbReference type="Proteomes" id="UP000444318"/>
    </source>
</evidence>
<dbReference type="SMART" id="SM00235">
    <property type="entry name" value="ZnMc"/>
    <property type="match status" value="1"/>
</dbReference>
<dbReference type="GO" id="GO:0006508">
    <property type="term" value="P:proteolysis"/>
    <property type="evidence" value="ECO:0007669"/>
    <property type="project" value="UniProtKB-KW"/>
</dbReference>
<organism evidence="7 8">
    <name type="scientific">Rugamonas rivuli</name>
    <dbReference type="NCBI Taxonomy" id="2743358"/>
    <lineage>
        <taxon>Bacteria</taxon>
        <taxon>Pseudomonadati</taxon>
        <taxon>Pseudomonadota</taxon>
        <taxon>Betaproteobacteria</taxon>
        <taxon>Burkholderiales</taxon>
        <taxon>Oxalobacteraceae</taxon>
        <taxon>Telluria group</taxon>
        <taxon>Rugamonas</taxon>
    </lineage>
</organism>
<dbReference type="GO" id="GO:0031012">
    <property type="term" value="C:extracellular matrix"/>
    <property type="evidence" value="ECO:0007669"/>
    <property type="project" value="InterPro"/>
</dbReference>
<feature type="signal peptide" evidence="5">
    <location>
        <begin position="1"/>
        <end position="22"/>
    </location>
</feature>
<dbReference type="EMBL" id="WHUF01000008">
    <property type="protein sequence ID" value="MQA22989.1"/>
    <property type="molecule type" value="Genomic_DNA"/>
</dbReference>
<evidence type="ECO:0000259" key="6">
    <source>
        <dbReference type="SMART" id="SM00235"/>
    </source>
</evidence>
<protein>
    <submittedName>
        <fullName evidence="7">Matrixin family metalloprotease</fullName>
    </submittedName>
</protein>
<keyword evidence="1 7" id="KW-0645">Protease</keyword>
<dbReference type="InterPro" id="IPR001818">
    <property type="entry name" value="Pept_M10_metallopeptidase"/>
</dbReference>
<sequence>MKKVITAVLVTSSIASLSLAFALGADEATSFKSAVRESKLLSLAAREKAIDLGYEAFKKKVYKESFPGGVYIVNGDTPVADEKELMDFYQREIVAEWKSTKFGIALGQGATTQLILDAPNGNPAAWDNVSKRNLTYCISKTFGSNYTKTLQAIQSATQAWEAVADVRFVHVDSLDGQCDASTPGVVFDVRPVNVGGEYLARAFFPRYARPQRNVLIDDSSFTLKPGKLELAGILRHELGHTLGYRHEQTRPEAGKCFEDKNWVPLTSYDAFSVMHYPQCNGLGDWSLTLTQKDKLGAACLYGPASGSSFKPDSCNSI</sequence>
<feature type="domain" description="Peptidase metallopeptidase" evidence="6">
    <location>
        <begin position="122"/>
        <end position="278"/>
    </location>
</feature>
<dbReference type="GO" id="GO:0004222">
    <property type="term" value="F:metalloendopeptidase activity"/>
    <property type="evidence" value="ECO:0007669"/>
    <property type="project" value="InterPro"/>
</dbReference>